<keyword evidence="2" id="KW-0812">Transmembrane</keyword>
<name>A0ABW0QV36_9BACL</name>
<dbReference type="InterPro" id="IPR036188">
    <property type="entry name" value="FAD/NAD-bd_sf"/>
</dbReference>
<accession>A0ABW0QV36</accession>
<feature type="domain" description="Amine oxidase" evidence="3">
    <location>
        <begin position="19"/>
        <end position="425"/>
    </location>
</feature>
<keyword evidence="2" id="KW-0472">Membrane</keyword>
<dbReference type="PANTHER" id="PTHR43734:SF1">
    <property type="entry name" value="PHYTOENE DESATURASE"/>
    <property type="match status" value="1"/>
</dbReference>
<reference evidence="5" key="1">
    <citation type="journal article" date="2019" name="Int. J. Syst. Evol. Microbiol.">
        <title>The Global Catalogue of Microorganisms (GCM) 10K type strain sequencing project: providing services to taxonomists for standard genome sequencing and annotation.</title>
        <authorList>
            <consortium name="The Broad Institute Genomics Platform"/>
            <consortium name="The Broad Institute Genome Sequencing Center for Infectious Disease"/>
            <person name="Wu L."/>
            <person name="Ma J."/>
        </authorList>
    </citation>
    <scope>NUCLEOTIDE SEQUENCE [LARGE SCALE GENOMIC DNA]</scope>
    <source>
        <strain evidence="5">CGMCC 1.18578</strain>
    </source>
</reference>
<organism evidence="4 5">
    <name type="scientific">Cohnella yongneupensis</name>
    <dbReference type="NCBI Taxonomy" id="425006"/>
    <lineage>
        <taxon>Bacteria</taxon>
        <taxon>Bacillati</taxon>
        <taxon>Bacillota</taxon>
        <taxon>Bacilli</taxon>
        <taxon>Bacillales</taxon>
        <taxon>Paenibacillaceae</taxon>
        <taxon>Cohnella</taxon>
    </lineage>
</organism>
<feature type="transmembrane region" description="Helical" evidence="2">
    <location>
        <begin position="12"/>
        <end position="29"/>
    </location>
</feature>
<dbReference type="Gene3D" id="3.50.50.60">
    <property type="entry name" value="FAD/NAD(P)-binding domain"/>
    <property type="match status" value="1"/>
</dbReference>
<dbReference type="PANTHER" id="PTHR43734">
    <property type="entry name" value="PHYTOENE DESATURASE"/>
    <property type="match status" value="1"/>
</dbReference>
<gene>
    <name evidence="4" type="ORF">ACFPQ4_05065</name>
</gene>
<dbReference type="EMBL" id="JBHSNC010000013">
    <property type="protein sequence ID" value="MFC5528826.1"/>
    <property type="molecule type" value="Genomic_DNA"/>
</dbReference>
<dbReference type="InterPro" id="IPR002937">
    <property type="entry name" value="Amino_oxidase"/>
</dbReference>
<evidence type="ECO:0000256" key="1">
    <source>
        <dbReference type="ARBA" id="ARBA00038322"/>
    </source>
</evidence>
<dbReference type="SUPFAM" id="SSF51905">
    <property type="entry name" value="FAD/NAD(P)-binding domain"/>
    <property type="match status" value="1"/>
</dbReference>
<sequence length="439" mass="47027">MEQNKEVAPWDVVVIGAGIAGLTASIYLARAGQKVLLLDKGAQPGGRAATQAIADARVNLGAHALYKSTLPILREVGVTPTGASPKPTSAFVFRGLDGKDEAVPFFKLLLGSFLKWSEKTELIRFYAGIRKTDTSALSDVSLQSYLETHISSPRVRDIALALVRVSTYCHAPALLSAGAVLEQLKQAQVLYVNEGWQTLVNQLTEQAKLAGVTIRSQVLAREIAGAYPQMTVILKDGERLSARRVLSTAGPADTLVLLNPALLPAEAASYERLVPVRAACLDLVVSGLPQPRTKFALGADSPLYYSNHSAVASFTDNPKHAVVHLMKYLSPTQNSDAAQDERELESFLDLLQPGWRDYVIQRRYLPRMLVSHAIVTAADGGLAGRPGPIVEGRTGLYVAGDWVGSEGILLNASLTSAKAAAQCIITHIEQGQEGNYLGA</sequence>
<protein>
    <submittedName>
        <fullName evidence="4">Phytoene desaturase family protein</fullName>
    </submittedName>
</protein>
<dbReference type="Gene3D" id="3.90.660.50">
    <property type="match status" value="1"/>
</dbReference>
<evidence type="ECO:0000313" key="5">
    <source>
        <dbReference type="Proteomes" id="UP001596108"/>
    </source>
</evidence>
<keyword evidence="2" id="KW-1133">Transmembrane helix</keyword>
<evidence type="ECO:0000313" key="4">
    <source>
        <dbReference type="EMBL" id="MFC5528826.1"/>
    </source>
</evidence>
<dbReference type="RefSeq" id="WP_378110693.1">
    <property type="nucleotide sequence ID" value="NZ_JBHSNC010000013.1"/>
</dbReference>
<dbReference type="Pfam" id="PF01593">
    <property type="entry name" value="Amino_oxidase"/>
    <property type="match status" value="1"/>
</dbReference>
<comment type="similarity">
    <text evidence="1">Belongs to the carotenoid/retinoid oxidoreductase family. CrtN subfamily.</text>
</comment>
<proteinExistence type="inferred from homology"/>
<keyword evidence="5" id="KW-1185">Reference proteome</keyword>
<dbReference type="Proteomes" id="UP001596108">
    <property type="component" value="Unassembled WGS sequence"/>
</dbReference>
<evidence type="ECO:0000256" key="2">
    <source>
        <dbReference type="SAM" id="Phobius"/>
    </source>
</evidence>
<comment type="caution">
    <text evidence="4">The sequence shown here is derived from an EMBL/GenBank/DDBJ whole genome shotgun (WGS) entry which is preliminary data.</text>
</comment>
<evidence type="ECO:0000259" key="3">
    <source>
        <dbReference type="Pfam" id="PF01593"/>
    </source>
</evidence>